<accession>A0A9D9NCU5</accession>
<dbReference type="PROSITE" id="PS51257">
    <property type="entry name" value="PROKAR_LIPOPROTEIN"/>
    <property type="match status" value="1"/>
</dbReference>
<evidence type="ECO:0000256" key="1">
    <source>
        <dbReference type="SAM" id="Phobius"/>
    </source>
</evidence>
<dbReference type="Proteomes" id="UP000810292">
    <property type="component" value="Unassembled WGS sequence"/>
</dbReference>
<feature type="transmembrane region" description="Helical" evidence="1">
    <location>
        <begin position="159"/>
        <end position="176"/>
    </location>
</feature>
<proteinExistence type="predicted"/>
<feature type="transmembrane region" description="Helical" evidence="1">
    <location>
        <begin position="250"/>
        <end position="267"/>
    </location>
</feature>
<comment type="caution">
    <text evidence="2">The sequence shown here is derived from an EMBL/GenBank/DDBJ whole genome shotgun (WGS) entry which is preliminary data.</text>
</comment>
<dbReference type="AlphaFoldDB" id="A0A9D9NCU5"/>
<keyword evidence="1" id="KW-1133">Transmembrane helix</keyword>
<sequence>MRKARIVIDKSVAVLLIAATFAVSCSLPVSGPGRISESALISASGRAIDIYLDDVRAIIEDELPTRGMLDGLDGYDIATRAIEEENGREYLEFALETSSYDSAEAVLESAEGLLSDSELDEIRIQIDEAEARLLEISEPFTRLLSPSQEEDFYNDLKKLVIKSAVLLTAAAVYAFVPTTIIWGKVTAAAAVAIAAGIMATSIMAVVEYYKLDMDAGEAFEDWLTDVTTKPFVYWGIASAMLNLGKAMGRSPVLSSVILVVFTIFGVVNEVKPMLEKYNFSA</sequence>
<reference evidence="2" key="2">
    <citation type="journal article" date="2021" name="PeerJ">
        <title>Extensive microbial diversity within the chicken gut microbiome revealed by metagenomics and culture.</title>
        <authorList>
            <person name="Gilroy R."/>
            <person name="Ravi A."/>
            <person name="Getino M."/>
            <person name="Pursley I."/>
            <person name="Horton D.L."/>
            <person name="Alikhan N.F."/>
            <person name="Baker D."/>
            <person name="Gharbi K."/>
            <person name="Hall N."/>
            <person name="Watson M."/>
            <person name="Adriaenssens E.M."/>
            <person name="Foster-Nyarko E."/>
            <person name="Jarju S."/>
            <person name="Secka A."/>
            <person name="Antonio M."/>
            <person name="Oren A."/>
            <person name="Chaudhuri R.R."/>
            <person name="La Ragione R."/>
            <person name="Hildebrand F."/>
            <person name="Pallen M.J."/>
        </authorList>
    </citation>
    <scope>NUCLEOTIDE SEQUENCE</scope>
    <source>
        <strain evidence="2">14700</strain>
    </source>
</reference>
<evidence type="ECO:0000313" key="3">
    <source>
        <dbReference type="Proteomes" id="UP000810292"/>
    </source>
</evidence>
<organism evidence="2 3">
    <name type="scientific">Candidatus Ornithospirochaeta stercoravium</name>
    <dbReference type="NCBI Taxonomy" id="2840897"/>
    <lineage>
        <taxon>Bacteria</taxon>
        <taxon>Pseudomonadati</taxon>
        <taxon>Spirochaetota</taxon>
        <taxon>Spirochaetia</taxon>
        <taxon>Spirochaetales</taxon>
        <taxon>Spirochaetaceae</taxon>
        <taxon>Spirochaetaceae incertae sedis</taxon>
        <taxon>Candidatus Ornithospirochaeta</taxon>
    </lineage>
</organism>
<protein>
    <submittedName>
        <fullName evidence="2">Uncharacterized protein</fullName>
    </submittedName>
</protein>
<keyword evidence="1" id="KW-0812">Transmembrane</keyword>
<reference evidence="2" key="1">
    <citation type="submission" date="2020-10" db="EMBL/GenBank/DDBJ databases">
        <authorList>
            <person name="Gilroy R."/>
        </authorList>
    </citation>
    <scope>NUCLEOTIDE SEQUENCE</scope>
    <source>
        <strain evidence="2">14700</strain>
    </source>
</reference>
<keyword evidence="1" id="KW-0472">Membrane</keyword>
<name>A0A9D9NCU5_9SPIO</name>
<dbReference type="EMBL" id="JADIMF010000055">
    <property type="protein sequence ID" value="MBO8468811.1"/>
    <property type="molecule type" value="Genomic_DNA"/>
</dbReference>
<feature type="transmembrane region" description="Helical" evidence="1">
    <location>
        <begin position="188"/>
        <end position="209"/>
    </location>
</feature>
<evidence type="ECO:0000313" key="2">
    <source>
        <dbReference type="EMBL" id="MBO8468811.1"/>
    </source>
</evidence>
<gene>
    <name evidence="2" type="ORF">IAA72_03385</name>
</gene>